<dbReference type="RefSeq" id="WP_190886616.1">
    <property type="nucleotide sequence ID" value="NZ_JACWZY010000005.1"/>
</dbReference>
<protein>
    <submittedName>
        <fullName evidence="4">DUF4157 domain-containing protein</fullName>
    </submittedName>
</protein>
<evidence type="ECO:0000259" key="3">
    <source>
        <dbReference type="Pfam" id="PF13699"/>
    </source>
</evidence>
<gene>
    <name evidence="4" type="ORF">IC229_08950</name>
</gene>
<feature type="domain" description="eCIS core" evidence="3">
    <location>
        <begin position="202"/>
        <end position="279"/>
    </location>
</feature>
<dbReference type="InterPro" id="IPR036365">
    <property type="entry name" value="PGBD-like_sf"/>
</dbReference>
<feature type="region of interest" description="Disordered" evidence="1">
    <location>
        <begin position="1"/>
        <end position="35"/>
    </location>
</feature>
<feature type="domain" description="Peptidoglycan binding-like" evidence="2">
    <location>
        <begin position="469"/>
        <end position="535"/>
    </location>
</feature>
<evidence type="ECO:0000259" key="2">
    <source>
        <dbReference type="Pfam" id="PF01471"/>
    </source>
</evidence>
<name>A0A926XUN3_9BACT</name>
<dbReference type="InterPro" id="IPR011335">
    <property type="entry name" value="Restrct_endonuc-II-like"/>
</dbReference>
<dbReference type="SUPFAM" id="SSF52980">
    <property type="entry name" value="Restriction endonuclease-like"/>
    <property type="match status" value="1"/>
</dbReference>
<sequence length="1922" mass="212458">MEIGTKKSAKALSRLPASGQKGPFLGSPTESSPDVFFPKALVQPKLEISQPGDAFEQEADATANHVMRMAQPAAGNDGSGGGDDNHVAPASNGVDVMPKCAACEEEEKQEQPEVQAKEQPSYSFDWSTIMRAPIDEEEDRPNIIQAKERSDQTHLMLKCSHCEAEERSENAIQRKANENDTSGGSGFSLESYLQRSTTSGQPMDRDTATFMESRFGADFSSVRIHNDTSAGQASDSIRARAFTHGQNIHFNQGEYQPQTDSGRWLLAHELTHTLQQSTGAVQPKINVSRMGSAQPMRKAKPDEPAYHEFLMGGRKAYEAAKAANLDSWYDGYKFFNLFEEEGIYPGSHPNAYATRVYELQEKLHELINDEKKYPAENITGMLEPDFSNSATLNALLAVADKYVKDGGNSQVDAIGLGADMLKRVNRLITSIDPKAPPLESRLFQGIKQLNMVNSSASFTIGKGDQGFYVAVIQSALLQLNYTLGADYRLVKGDQEKTVTGIFGDDTLKAVEQFQMDSGLEGKDIDGVVGQITLRLIDRRLEKYVRTSHSYYDANSIGFTVAVTKEDIPSDPSKAEEIKHNMLIRTIMAAMPLTKSEAENLLTSGWHWLSYRDVTVDDVAKGYIVNSITKESYEKIMGKPKGSTGGITEEHLSEQIIDQALSLQAMGALYQLQKEVKALEKQRDSFKDLVIQSEGYTSTMLSEQLASVEEQLKAKVEARDKELNRLGFKSIDEFTNKQDQFVKTFLQYAAMIAFKMLGQNEAKASVESQHYENIDEIRKLKEAITLLNTYYANAETYLMQGFSYVQTDGKDANKYKTRWDYVMANQHCDEGGCDGAIYEAQIQSAWQASVKEKSTKNPYYAKLFDEEATAFKYLKDKSEVFPILGNPKFNVREKGPNYAKKTNESLRDEVREIIGTRTSDDGVLHNIAATRERIRGNVELIWEMPPVIALAKAELGIIEGTVLDNIIMDAYKAHKDEGFWKTIFKAALGIGLGLLALVSGPVGWVALGASIAYGAYEAYETFQDIKFRREASETAIDEENMALMHDKPSYFWFVVSLVGVGLDVVQAARLVKAAKVGIELSKGVQESINAEIAASKLRQTALKAGSKEAVDIGRRIERLEKALTEIDWVHYAEHSKILTVLKDSPFAVRFMADALKEPGLAKAFTRLAKLNLSEDLMKTVVGMYAGVGKKAIGELPELMRLIESGKLAGNSALTQTILTDLKVQKALLDSGDPAKIAKLFGEWEATSAGKALSFADHLKASGLNTFFQKGVVLTERYGAEFAQMGNLLKNKLILREIEPLLVEALNAKRLPPSVQRSLEVTLQRDVLGLTNDLGIAQERMAKQISALGETLQFQHEYLAVSSLLQNAQSRKLLWDAAVNLPGRADYLKIMEEVTKANPEKMGKIMDDLIKIGPITDKSTLEKLIADDVLRKALADNPLAVLALKKCASPCFPPNVTPEQIKFLTKLMTGKSNDEIAKINNLIYQSRGSEEKLEAAIKSLDSNFDDAIKAVKTVDVVFPKGLNVTDQMRSSASVLVNMGLPSDQVSNIIRNVVAQGGASSTRVENLLDSMSRMLKLNNLNKILTGLESSDKSLFKTAEFLVDEIVSHTNPSELDKLLGVLKYPGLHKTDVLLNHFTLNELRDIRLINRDQVEFVSNLFFVTQKVKGTKAEWISLAKQAGTSAQADLPRLIQILEGHTGTMTMQEALDAIARSKSFADDVAKAMANSANGYQATAQKVWDITDTLAKDAPITLPDKFLKGADGAGSAAYAQVIKKGRGIALADGTLAGKTVDYTRWKVLISTIENTAVSRSIKNLIRGELWTLVHMRWLEANGYKVFREVKIFDGIRYAKADLVAVKDGEMLIIEMKSIAGKLTSNQESIYPLLQDPTLRKQLKFFENPEVDALFAKDPSKAVYQLLEEQKLVPQ</sequence>
<dbReference type="InterPro" id="IPR036366">
    <property type="entry name" value="PGBDSf"/>
</dbReference>
<reference evidence="4" key="1">
    <citation type="submission" date="2020-09" db="EMBL/GenBank/DDBJ databases">
        <authorList>
            <person name="Kim M.K."/>
        </authorList>
    </citation>
    <scope>NUCLEOTIDE SEQUENCE</scope>
    <source>
        <strain evidence="4">BT702</strain>
    </source>
</reference>
<dbReference type="Proteomes" id="UP000598820">
    <property type="component" value="Unassembled WGS sequence"/>
</dbReference>
<dbReference type="SUPFAM" id="SSF47090">
    <property type="entry name" value="PGBD-like"/>
    <property type="match status" value="1"/>
</dbReference>
<proteinExistence type="predicted"/>
<dbReference type="InterPro" id="IPR025295">
    <property type="entry name" value="eCIS_core_dom"/>
</dbReference>
<evidence type="ECO:0000256" key="1">
    <source>
        <dbReference type="SAM" id="MobiDB-lite"/>
    </source>
</evidence>
<dbReference type="EMBL" id="JACWZY010000005">
    <property type="protein sequence ID" value="MBD2700763.1"/>
    <property type="molecule type" value="Genomic_DNA"/>
</dbReference>
<dbReference type="Pfam" id="PF01471">
    <property type="entry name" value="PG_binding_1"/>
    <property type="match status" value="1"/>
</dbReference>
<dbReference type="Gene3D" id="1.10.101.10">
    <property type="entry name" value="PGBD-like superfamily/PGBD"/>
    <property type="match status" value="1"/>
</dbReference>
<accession>A0A926XUN3</accession>
<comment type="caution">
    <text evidence="4">The sequence shown here is derived from an EMBL/GenBank/DDBJ whole genome shotgun (WGS) entry which is preliminary data.</text>
</comment>
<feature type="region of interest" description="Disordered" evidence="1">
    <location>
        <begin position="70"/>
        <end position="91"/>
    </location>
</feature>
<evidence type="ECO:0000313" key="5">
    <source>
        <dbReference type="Proteomes" id="UP000598820"/>
    </source>
</evidence>
<evidence type="ECO:0000313" key="4">
    <source>
        <dbReference type="EMBL" id="MBD2700763.1"/>
    </source>
</evidence>
<dbReference type="InterPro" id="IPR002477">
    <property type="entry name" value="Peptidoglycan-bd-like"/>
</dbReference>
<keyword evidence="5" id="KW-1185">Reference proteome</keyword>
<dbReference type="Pfam" id="PF13699">
    <property type="entry name" value="eCIS_core"/>
    <property type="match status" value="1"/>
</dbReference>
<organism evidence="4 5">
    <name type="scientific">Spirosoma profusum</name>
    <dbReference type="NCBI Taxonomy" id="2771354"/>
    <lineage>
        <taxon>Bacteria</taxon>
        <taxon>Pseudomonadati</taxon>
        <taxon>Bacteroidota</taxon>
        <taxon>Cytophagia</taxon>
        <taxon>Cytophagales</taxon>
        <taxon>Cytophagaceae</taxon>
        <taxon>Spirosoma</taxon>
    </lineage>
</organism>